<dbReference type="Proteomes" id="UP000292452">
    <property type="component" value="Unassembled WGS sequence"/>
</dbReference>
<dbReference type="SUPFAM" id="SSF47413">
    <property type="entry name" value="lambda repressor-like DNA-binding domains"/>
    <property type="match status" value="1"/>
</dbReference>
<dbReference type="EMBL" id="SIXH01000470">
    <property type="protein sequence ID" value="TBO55629.1"/>
    <property type="molecule type" value="Genomic_DNA"/>
</dbReference>
<dbReference type="InterPro" id="IPR001387">
    <property type="entry name" value="Cro/C1-type_HTH"/>
</dbReference>
<evidence type="ECO:0000313" key="3">
    <source>
        <dbReference type="Proteomes" id="UP000292452"/>
    </source>
</evidence>
<protein>
    <submittedName>
        <fullName evidence="2">XRE family transcriptional regulator</fullName>
    </submittedName>
</protein>
<keyword evidence="3" id="KW-1185">Reference proteome</keyword>
<feature type="domain" description="HTH cro/C1-type" evidence="1">
    <location>
        <begin position="18"/>
        <end position="73"/>
    </location>
</feature>
<organism evidence="2 3">
    <name type="scientific">Streptomyces kasugaensis</name>
    <dbReference type="NCBI Taxonomy" id="1946"/>
    <lineage>
        <taxon>Bacteria</taxon>
        <taxon>Bacillati</taxon>
        <taxon>Actinomycetota</taxon>
        <taxon>Actinomycetes</taxon>
        <taxon>Kitasatosporales</taxon>
        <taxon>Streptomycetaceae</taxon>
        <taxon>Streptomyces</taxon>
    </lineage>
</organism>
<dbReference type="SMART" id="SM00530">
    <property type="entry name" value="HTH_XRE"/>
    <property type="match status" value="1"/>
</dbReference>
<dbReference type="Pfam" id="PF19054">
    <property type="entry name" value="DUF5753"/>
    <property type="match status" value="1"/>
</dbReference>
<dbReference type="Gene3D" id="1.10.260.40">
    <property type="entry name" value="lambda repressor-like DNA-binding domains"/>
    <property type="match status" value="1"/>
</dbReference>
<gene>
    <name evidence="2" type="ORF">EYS09_32200</name>
</gene>
<dbReference type="Pfam" id="PF13560">
    <property type="entry name" value="HTH_31"/>
    <property type="match status" value="1"/>
</dbReference>
<name>A0A4Q9HMQ2_STRKA</name>
<evidence type="ECO:0000259" key="1">
    <source>
        <dbReference type="PROSITE" id="PS50943"/>
    </source>
</evidence>
<dbReference type="PROSITE" id="PS50943">
    <property type="entry name" value="HTH_CROC1"/>
    <property type="match status" value="1"/>
</dbReference>
<dbReference type="AlphaFoldDB" id="A0A4Q9HMQ2"/>
<sequence>MPAGGKPTVRSRRLGAALKRYRLAAHLDQEHAAEALGCSTAKVSRVEAGISASRVGDVRILLDLYGVGDANVRAHLEHLARMSNKRGWWLDYAGMVSDEHADVIALETDASYIRTWQPLFIPGLLQTPGYFKTLAGASVTVHPPETIEKAMAVRRERKRVIEEAGSHFAAVVWEPALTAPMPSREVHREQLMYVLDAARRQNVTVQVLPYSEWSAAHMASHFVLYSFGPEPAPEAVAFDSTTSTVLIEDLEDVAKHARIFEALRSAALSPKRSLAFLEKVIAGIPKSEG</sequence>
<dbReference type="InterPro" id="IPR010982">
    <property type="entry name" value="Lambda_DNA-bd_dom_sf"/>
</dbReference>
<dbReference type="GO" id="GO:0003677">
    <property type="term" value="F:DNA binding"/>
    <property type="evidence" value="ECO:0007669"/>
    <property type="project" value="InterPro"/>
</dbReference>
<dbReference type="InterPro" id="IPR043917">
    <property type="entry name" value="DUF5753"/>
</dbReference>
<accession>A0A4Q9HMQ2</accession>
<dbReference type="CDD" id="cd00093">
    <property type="entry name" value="HTH_XRE"/>
    <property type="match status" value="1"/>
</dbReference>
<dbReference type="RefSeq" id="WP_131125836.1">
    <property type="nucleotide sequence ID" value="NZ_SIXH01000470.1"/>
</dbReference>
<proteinExistence type="predicted"/>
<comment type="caution">
    <text evidence="2">The sequence shown here is derived from an EMBL/GenBank/DDBJ whole genome shotgun (WGS) entry which is preliminary data.</text>
</comment>
<reference evidence="2 3" key="1">
    <citation type="submission" date="2019-02" db="EMBL/GenBank/DDBJ databases">
        <title>Draft Genome Sequence of Streptomyces sp. AM-2504, identified by 16S rRNA comparative analysis as a Streptomyces Kasugaensis strain.</title>
        <authorList>
            <person name="Napolioni V."/>
            <person name="Giuliodori A.M."/>
            <person name="Spurio R."/>
            <person name="Fabbretti A."/>
        </authorList>
    </citation>
    <scope>NUCLEOTIDE SEQUENCE [LARGE SCALE GENOMIC DNA]</scope>
    <source>
        <strain evidence="2 3">AM-2504</strain>
    </source>
</reference>
<evidence type="ECO:0000313" key="2">
    <source>
        <dbReference type="EMBL" id="TBO55629.1"/>
    </source>
</evidence>